<evidence type="ECO:0000259" key="3">
    <source>
        <dbReference type="PROSITE" id="PS50048"/>
    </source>
</evidence>
<sequence>MIRASGQLFTSKLLNCDLSICLRMSNYKDFQIILLMRKNGVPKVQPKRRTPRSSNGCLTCKRKKIKCDETKWICKRCLSSRLDCRWPDKVLDLHLDLDLHDIEGLRLYDPPYSATYTWPEIPEVDDITGTTISDSSSVLALTERSLPSYGSPYMNGASEIDQMSPSLELGPRVSFQEVLDLEFLGQFSYRFLPAIAQMHFHDASSRLNLMLSGAGSSDLLRGIFVACGAALVAYDDNSYKSVAIERYNMAMNSYFNELNRTDSAGGEDWLLVAVQVLQTLCYRDSFGSSNATRAATHFGAAYQFISLRIFGISNKNGGLDEMKVLRLDLMMIENFIFNYSLTIMFCDHEKLPQLVMSPYVLFSQANSRLKVMYASHKYPHLSQMAILAFQVAAKSAWLCRLSLPLTQLDHFMLTELLMVSEVALLSMNLLNSTTTSIAIQKTVSVARVVFQAARILVARMLDPKFDPELIQDYLNYIRGDVSQLYNTDTIFPVWAIFIAGSASVDVQDREFFRAQIKQLMDISRSLIVRLVADHLEKMWMLYSGLEPLDLLMDTRVLDSVCK</sequence>
<keyword evidence="5" id="KW-1185">Reference proteome</keyword>
<dbReference type="GO" id="GO:0005634">
    <property type="term" value="C:nucleus"/>
    <property type="evidence" value="ECO:0007669"/>
    <property type="project" value="UniProtKB-SubCell"/>
</dbReference>
<dbReference type="Gene3D" id="4.10.240.10">
    <property type="entry name" value="Zn(2)-C6 fungal-type DNA-binding domain"/>
    <property type="match status" value="1"/>
</dbReference>
<dbReference type="RefSeq" id="XP_062877193.1">
    <property type="nucleotide sequence ID" value="XM_063021123.1"/>
</dbReference>
<keyword evidence="2" id="KW-0539">Nucleus</keyword>
<dbReference type="Pfam" id="PF00172">
    <property type="entry name" value="Zn_clus"/>
    <property type="match status" value="1"/>
</dbReference>
<gene>
    <name evidence="4" type="ORF">PUMCH_002101</name>
</gene>
<name>A0AAX4HAP9_9ASCO</name>
<dbReference type="SUPFAM" id="SSF57701">
    <property type="entry name" value="Zn2/Cys6 DNA-binding domain"/>
    <property type="match status" value="1"/>
</dbReference>
<dbReference type="PANTHER" id="PTHR37534">
    <property type="entry name" value="TRANSCRIPTIONAL ACTIVATOR PROTEIN UGA3"/>
    <property type="match status" value="1"/>
</dbReference>
<dbReference type="CDD" id="cd00067">
    <property type="entry name" value="GAL4"/>
    <property type="match status" value="1"/>
</dbReference>
<dbReference type="EMBL" id="CP138895">
    <property type="protein sequence ID" value="WPK24810.1"/>
    <property type="molecule type" value="Genomic_DNA"/>
</dbReference>
<evidence type="ECO:0000256" key="1">
    <source>
        <dbReference type="ARBA" id="ARBA00004123"/>
    </source>
</evidence>
<dbReference type="KEGG" id="asau:88173166"/>
<protein>
    <recommendedName>
        <fullName evidence="3">Zn(2)-C6 fungal-type domain-containing protein</fullName>
    </recommendedName>
</protein>
<organism evidence="4 5">
    <name type="scientific">Australozyma saopauloensis</name>
    <dbReference type="NCBI Taxonomy" id="291208"/>
    <lineage>
        <taxon>Eukaryota</taxon>
        <taxon>Fungi</taxon>
        <taxon>Dikarya</taxon>
        <taxon>Ascomycota</taxon>
        <taxon>Saccharomycotina</taxon>
        <taxon>Pichiomycetes</taxon>
        <taxon>Metschnikowiaceae</taxon>
        <taxon>Australozyma</taxon>
    </lineage>
</organism>
<dbReference type="InterPro" id="IPR001138">
    <property type="entry name" value="Zn2Cys6_DnaBD"/>
</dbReference>
<feature type="domain" description="Zn(2)-C6 fungal-type" evidence="3">
    <location>
        <begin position="56"/>
        <end position="86"/>
    </location>
</feature>
<proteinExistence type="predicted"/>
<evidence type="ECO:0000313" key="4">
    <source>
        <dbReference type="EMBL" id="WPK24810.1"/>
    </source>
</evidence>
<dbReference type="SMART" id="SM00066">
    <property type="entry name" value="GAL4"/>
    <property type="match status" value="1"/>
</dbReference>
<dbReference type="PROSITE" id="PS50048">
    <property type="entry name" value="ZN2_CY6_FUNGAL_2"/>
    <property type="match status" value="1"/>
</dbReference>
<dbReference type="PROSITE" id="PS00463">
    <property type="entry name" value="ZN2_CY6_FUNGAL_1"/>
    <property type="match status" value="1"/>
</dbReference>
<evidence type="ECO:0000256" key="2">
    <source>
        <dbReference type="ARBA" id="ARBA00023242"/>
    </source>
</evidence>
<accession>A0AAX4HAP9</accession>
<dbReference type="PANTHER" id="PTHR37534:SF46">
    <property type="entry name" value="ZN(II)2CYS6 TRANSCRIPTION FACTOR (EUROFUNG)"/>
    <property type="match status" value="1"/>
</dbReference>
<dbReference type="GeneID" id="88173166"/>
<dbReference type="Pfam" id="PF11951">
    <property type="entry name" value="Fungal_trans_2"/>
    <property type="match status" value="1"/>
</dbReference>
<comment type="subcellular location">
    <subcellularLocation>
        <location evidence="1">Nucleus</location>
    </subcellularLocation>
</comment>
<evidence type="ECO:0000313" key="5">
    <source>
        <dbReference type="Proteomes" id="UP001338582"/>
    </source>
</evidence>
<dbReference type="Proteomes" id="UP001338582">
    <property type="component" value="Chromosome 2"/>
</dbReference>
<dbReference type="AlphaFoldDB" id="A0AAX4HAP9"/>
<reference evidence="4 5" key="1">
    <citation type="submission" date="2023-10" db="EMBL/GenBank/DDBJ databases">
        <title>Draft Genome Sequence of Candida saopaulonensis from a very Premature Infant with Sepsis.</title>
        <authorList>
            <person name="Ning Y."/>
            <person name="Dai R."/>
            <person name="Xiao M."/>
            <person name="Xu Y."/>
            <person name="Yan Q."/>
            <person name="Zhang L."/>
        </authorList>
    </citation>
    <scope>NUCLEOTIDE SEQUENCE [LARGE SCALE GENOMIC DNA]</scope>
    <source>
        <strain evidence="4 5">19XY460</strain>
    </source>
</reference>
<dbReference type="GO" id="GO:0000981">
    <property type="term" value="F:DNA-binding transcription factor activity, RNA polymerase II-specific"/>
    <property type="evidence" value="ECO:0007669"/>
    <property type="project" value="InterPro"/>
</dbReference>
<dbReference type="GO" id="GO:0008270">
    <property type="term" value="F:zinc ion binding"/>
    <property type="evidence" value="ECO:0007669"/>
    <property type="project" value="InterPro"/>
</dbReference>
<dbReference type="InterPro" id="IPR021858">
    <property type="entry name" value="Fun_TF"/>
</dbReference>
<dbReference type="InterPro" id="IPR036864">
    <property type="entry name" value="Zn2-C6_fun-type_DNA-bd_sf"/>
</dbReference>